<dbReference type="AlphaFoldDB" id="A0A1W9G1V7"/>
<dbReference type="Pfam" id="PF00075">
    <property type="entry name" value="RNase_H"/>
    <property type="match status" value="1"/>
</dbReference>
<dbReference type="Pfam" id="PF01693">
    <property type="entry name" value="Cauli_VI"/>
    <property type="match status" value="1"/>
</dbReference>
<evidence type="ECO:0000256" key="4">
    <source>
        <dbReference type="ARBA" id="ARBA00005300"/>
    </source>
</evidence>
<dbReference type="InterPro" id="IPR012337">
    <property type="entry name" value="RNaseH-like_sf"/>
</dbReference>
<dbReference type="InterPro" id="IPR002156">
    <property type="entry name" value="RNaseH_domain"/>
</dbReference>
<name>A0A1W9G1V7_9LACT</name>
<dbReference type="PROSITE" id="PS50879">
    <property type="entry name" value="RNASE_H_1"/>
    <property type="match status" value="1"/>
</dbReference>
<evidence type="ECO:0000256" key="8">
    <source>
        <dbReference type="ARBA" id="ARBA00022723"/>
    </source>
</evidence>
<comment type="similarity">
    <text evidence="4">Belongs to the RNase H family.</text>
</comment>
<dbReference type="eggNOG" id="COG3341">
    <property type="taxonomic scope" value="Bacteria"/>
</dbReference>
<reference evidence="14" key="1">
    <citation type="submission" date="2017-12" db="EMBL/GenBank/DDBJ databases">
        <title>FDA dAtabase for Regulatory Grade micrObial Sequences (FDA-ARGOS): Supporting development and validation of Infectious Disease Dx tests.</title>
        <authorList>
            <person name="Campos J."/>
            <person name="Goldberg B."/>
            <person name="Tallon L.J."/>
            <person name="Sadzewicz L."/>
            <person name="Sengamalay N."/>
            <person name="Ott S."/>
            <person name="Godinez A."/>
            <person name="Nagaraj S."/>
            <person name="Vyas G."/>
            <person name="Aluvathingal J."/>
            <person name="Nadendla S."/>
            <person name="Geyer C."/>
            <person name="Nandy P."/>
            <person name="Hobson J."/>
            <person name="Sichtig H."/>
        </authorList>
    </citation>
    <scope>NUCLEOTIDE SEQUENCE</scope>
    <source>
        <strain evidence="14">FDAARGOS_249</strain>
    </source>
</reference>
<dbReference type="EMBL" id="NBTM02000001">
    <property type="protein sequence ID" value="PNL92409.1"/>
    <property type="molecule type" value="Genomic_DNA"/>
</dbReference>
<dbReference type="Proteomes" id="UP000192813">
    <property type="component" value="Unassembled WGS sequence"/>
</dbReference>
<dbReference type="InterPro" id="IPR036397">
    <property type="entry name" value="RNaseH_sf"/>
</dbReference>
<comment type="cofactor">
    <cofactor evidence="2">
        <name>Mg(2+)</name>
        <dbReference type="ChEBI" id="CHEBI:18420"/>
    </cofactor>
</comment>
<dbReference type="Gene3D" id="3.30.420.10">
    <property type="entry name" value="Ribonuclease H-like superfamily/Ribonuclease H"/>
    <property type="match status" value="1"/>
</dbReference>
<evidence type="ECO:0000259" key="12">
    <source>
        <dbReference type="PROSITE" id="PS50879"/>
    </source>
</evidence>
<dbReference type="PANTHER" id="PTHR10642:SF26">
    <property type="entry name" value="RIBONUCLEASE H1"/>
    <property type="match status" value="1"/>
</dbReference>
<dbReference type="GO" id="GO:0003676">
    <property type="term" value="F:nucleic acid binding"/>
    <property type="evidence" value="ECO:0007669"/>
    <property type="project" value="InterPro"/>
</dbReference>
<evidence type="ECO:0000313" key="13">
    <source>
        <dbReference type="EMBL" id="PNL90743.1"/>
    </source>
</evidence>
<dbReference type="EMBL" id="NBTM02000001">
    <property type="protein sequence ID" value="PNL90743.1"/>
    <property type="molecule type" value="Genomic_DNA"/>
</dbReference>
<protein>
    <recommendedName>
        <fullName evidence="6">Ribonuclease H</fullName>
        <ecNumber evidence="5">3.1.26.4</ecNumber>
    </recommendedName>
</protein>
<keyword evidence="8" id="KW-0479">Metal-binding</keyword>
<dbReference type="RefSeq" id="WP_083067523.1">
    <property type="nucleotide sequence ID" value="NZ_NBTM02000001.1"/>
</dbReference>
<dbReference type="GO" id="GO:0043137">
    <property type="term" value="P:DNA replication, removal of RNA primer"/>
    <property type="evidence" value="ECO:0007669"/>
    <property type="project" value="TreeGrafter"/>
</dbReference>
<keyword evidence="9" id="KW-0255">Endonuclease</keyword>
<dbReference type="EC" id="3.1.26.4" evidence="5"/>
<keyword evidence="11" id="KW-0460">Magnesium</keyword>
<evidence type="ECO:0000256" key="3">
    <source>
        <dbReference type="ARBA" id="ARBA00004065"/>
    </source>
</evidence>
<dbReference type="Gene3D" id="3.40.970.10">
    <property type="entry name" value="Ribonuclease H1, N-terminal domain"/>
    <property type="match status" value="1"/>
</dbReference>
<accession>A0A1W9G1V7</accession>
<reference evidence="15" key="2">
    <citation type="submission" date="2017-12" db="EMBL/GenBank/DDBJ databases">
        <title>FDA dAtabase for Regulatory Grade micrObial Sequences (FDA-ARGOS): Supporting development and validation of Infectious Disease Dx tests.</title>
        <authorList>
            <person name="Hoffmann M."/>
            <person name="Allard M."/>
            <person name="Evans P."/>
            <person name="Brown E."/>
            <person name="Tallon L."/>
            <person name="Sadzewicz L."/>
            <person name="Sengamalay N."/>
            <person name="Ott S."/>
            <person name="Godinez A."/>
            <person name="Nagaraj S."/>
            <person name="Vavikolanu K."/>
            <person name="Aluvathingal J."/>
            <person name="Nadendla S."/>
            <person name="Sichtig H."/>
        </authorList>
    </citation>
    <scope>NUCLEOTIDE SEQUENCE [LARGE SCALE GENOMIC DNA]</scope>
    <source>
        <strain evidence="15">FDAARGOS_249</strain>
    </source>
</reference>
<proteinExistence type="inferred from homology"/>
<dbReference type="InterPro" id="IPR011320">
    <property type="entry name" value="RNase_H1_N"/>
</dbReference>
<evidence type="ECO:0000256" key="7">
    <source>
        <dbReference type="ARBA" id="ARBA00022722"/>
    </source>
</evidence>
<evidence type="ECO:0000256" key="2">
    <source>
        <dbReference type="ARBA" id="ARBA00001946"/>
    </source>
</evidence>
<evidence type="ECO:0000256" key="5">
    <source>
        <dbReference type="ARBA" id="ARBA00012180"/>
    </source>
</evidence>
<dbReference type="GO" id="GO:0046872">
    <property type="term" value="F:metal ion binding"/>
    <property type="evidence" value="ECO:0007669"/>
    <property type="project" value="UniProtKB-KW"/>
</dbReference>
<dbReference type="InterPro" id="IPR009027">
    <property type="entry name" value="Ribosomal_bL9/RNase_H1_N"/>
</dbReference>
<evidence type="ECO:0000313" key="15">
    <source>
        <dbReference type="Proteomes" id="UP000192813"/>
    </source>
</evidence>
<dbReference type="InterPro" id="IPR050092">
    <property type="entry name" value="RNase_H"/>
</dbReference>
<evidence type="ECO:0000256" key="9">
    <source>
        <dbReference type="ARBA" id="ARBA00022759"/>
    </source>
</evidence>
<organism evidence="14 15">
    <name type="scientific">Aerococcus viridans</name>
    <dbReference type="NCBI Taxonomy" id="1377"/>
    <lineage>
        <taxon>Bacteria</taxon>
        <taxon>Bacillati</taxon>
        <taxon>Bacillota</taxon>
        <taxon>Bacilli</taxon>
        <taxon>Lactobacillales</taxon>
        <taxon>Aerococcaceae</taxon>
        <taxon>Aerococcus</taxon>
    </lineage>
</organism>
<evidence type="ECO:0000256" key="10">
    <source>
        <dbReference type="ARBA" id="ARBA00022801"/>
    </source>
</evidence>
<evidence type="ECO:0000256" key="11">
    <source>
        <dbReference type="ARBA" id="ARBA00022842"/>
    </source>
</evidence>
<dbReference type="GO" id="GO:0004523">
    <property type="term" value="F:RNA-DNA hybrid ribonuclease activity"/>
    <property type="evidence" value="ECO:0007669"/>
    <property type="project" value="UniProtKB-EC"/>
</dbReference>
<dbReference type="InterPro" id="IPR037056">
    <property type="entry name" value="RNase_H1_N_sf"/>
</dbReference>
<dbReference type="CDD" id="cd09277">
    <property type="entry name" value="RNase_HI_bacteria_like"/>
    <property type="match status" value="1"/>
</dbReference>
<dbReference type="PANTHER" id="PTHR10642">
    <property type="entry name" value="RIBONUCLEASE H1"/>
    <property type="match status" value="1"/>
</dbReference>
<feature type="domain" description="RNase H type-1" evidence="12">
    <location>
        <begin position="76"/>
        <end position="213"/>
    </location>
</feature>
<comment type="caution">
    <text evidence="14">The sequence shown here is derived from an EMBL/GenBank/DDBJ whole genome shotgun (WGS) entry which is preliminary data.</text>
</comment>
<keyword evidence="10" id="KW-0378">Hydrolase</keyword>
<comment type="catalytic activity">
    <reaction evidence="1">
        <text>Endonucleolytic cleavage to 5'-phosphomonoester.</text>
        <dbReference type="EC" id="3.1.26.4"/>
    </reaction>
</comment>
<dbReference type="FunFam" id="3.40.970.10:FF:000002">
    <property type="entry name" value="Ribonuclease H"/>
    <property type="match status" value="1"/>
</dbReference>
<dbReference type="SUPFAM" id="SSF55658">
    <property type="entry name" value="L9 N-domain-like"/>
    <property type="match status" value="1"/>
</dbReference>
<sequence length="220" mass="24327">MAKFYAVKKGKTPGIYKTWPDCQKQVKGFSGAVYKSFTSLEEAEAFMGNGARPVSKTSQGEEIRWLTKDGKNGQVDADTMSVYVDGSFDKNSGYFGYGGVVLYQDTVKTFKGGRNTEGLAKMRNVAGEIIAAMHAVKIAQKSGAKNVVIYHDYMGIAEWALKSWQAKNNYTKEYQQYMQEQAKNLAIGFVKVAAHTGNQYNEHADQLAKDGIRQAKSANK</sequence>
<evidence type="ECO:0000313" key="14">
    <source>
        <dbReference type="EMBL" id="PNL92409.1"/>
    </source>
</evidence>
<keyword evidence="7" id="KW-0540">Nuclease</keyword>
<dbReference type="eggNOG" id="COG0328">
    <property type="taxonomic scope" value="Bacteria"/>
</dbReference>
<dbReference type="SUPFAM" id="SSF53098">
    <property type="entry name" value="Ribonuclease H-like"/>
    <property type="match status" value="1"/>
</dbReference>
<evidence type="ECO:0000256" key="1">
    <source>
        <dbReference type="ARBA" id="ARBA00000077"/>
    </source>
</evidence>
<gene>
    <name evidence="13" type="ORF">A6J77_000065</name>
    <name evidence="14" type="ORF">A6J77_009250</name>
</gene>
<evidence type="ECO:0000256" key="6">
    <source>
        <dbReference type="ARBA" id="ARBA00017721"/>
    </source>
</evidence>
<comment type="function">
    <text evidence="3">Endonuclease that specifically degrades the RNA of RNA-DNA hybrids.</text>
</comment>